<proteinExistence type="predicted"/>
<dbReference type="PANTHER" id="PTHR43685:SF3">
    <property type="entry name" value="SLR2126 PROTEIN"/>
    <property type="match status" value="1"/>
</dbReference>
<reference evidence="2" key="2">
    <citation type="journal article" date="2022" name="BMC Genomics">
        <title>Comparative genome analysis of mycobacteria focusing on tRNA and non-coding RNA.</title>
        <authorList>
            <person name="Behra P.R.K."/>
            <person name="Pettersson B.M.F."/>
            <person name="Ramesh M."/>
            <person name="Das S."/>
            <person name="Dasgupta S."/>
            <person name="Kirsebom L.A."/>
        </authorList>
    </citation>
    <scope>NUCLEOTIDE SEQUENCE</scope>
    <source>
        <strain evidence="2">DSM 44838</strain>
    </source>
</reference>
<dbReference type="RefSeq" id="WP_263995587.1">
    <property type="nucleotide sequence ID" value="NZ_JACKVK010000005.1"/>
</dbReference>
<evidence type="ECO:0000259" key="1">
    <source>
        <dbReference type="Pfam" id="PF00535"/>
    </source>
</evidence>
<feature type="domain" description="Glycosyltransferase 2-like" evidence="1">
    <location>
        <begin position="19"/>
        <end position="181"/>
    </location>
</feature>
<keyword evidence="3" id="KW-1185">Reference proteome</keyword>
<protein>
    <submittedName>
        <fullName evidence="2">Glycosyltransferase family 2 protein</fullName>
    </submittedName>
</protein>
<sequence length="328" mass="35349">MIETTARAEAGVATRTSLTVVVCAYTEERLPLLVESLDALLSQLHATDELIVVIDYNEKLLTTIGERYARRAVVLENRCARGLSGARNTGVAAATRDVVAFVDDDATIAPGWVEAMCRGYGQPQVAGIGGYAQPVWPGRRPGWFPPEFDWVVGCSHLGLPRSAAPVRNFIGCNMSFRRSVLTEAGDFSTAIGRVGNRPVGCEETELCIRISQRDPSTTLMFDPNVVVRHSVSENRVTVKYFLDRCFSEGLSKYKVSGMVGRSDGLSSERDYVLTVLPFGVVRGLVDAVRGGGAVRRAAAGRSLAIVVGCAATVTGYLYAMTHARLGLT</sequence>
<dbReference type="InterPro" id="IPR029044">
    <property type="entry name" value="Nucleotide-diphossugar_trans"/>
</dbReference>
<comment type="caution">
    <text evidence="2">The sequence shown here is derived from an EMBL/GenBank/DDBJ whole genome shotgun (WGS) entry which is preliminary data.</text>
</comment>
<dbReference type="Proteomes" id="UP001141629">
    <property type="component" value="Unassembled WGS sequence"/>
</dbReference>
<dbReference type="AlphaFoldDB" id="A0A9X3C0R4"/>
<accession>A0A9X3C0R4</accession>
<name>A0A9X3C0R4_9MYCO</name>
<dbReference type="CDD" id="cd00761">
    <property type="entry name" value="Glyco_tranf_GTA_type"/>
    <property type="match status" value="1"/>
</dbReference>
<evidence type="ECO:0000313" key="2">
    <source>
        <dbReference type="EMBL" id="MCV7420818.1"/>
    </source>
</evidence>
<evidence type="ECO:0000313" key="3">
    <source>
        <dbReference type="Proteomes" id="UP001141629"/>
    </source>
</evidence>
<dbReference type="PANTHER" id="PTHR43685">
    <property type="entry name" value="GLYCOSYLTRANSFERASE"/>
    <property type="match status" value="1"/>
</dbReference>
<reference evidence="2" key="1">
    <citation type="submission" date="2020-07" db="EMBL/GenBank/DDBJ databases">
        <authorList>
            <person name="Pettersson B.M.F."/>
            <person name="Behra P.R.K."/>
            <person name="Ramesh M."/>
            <person name="Das S."/>
            <person name="Dasgupta S."/>
            <person name="Kirsebom L.A."/>
        </authorList>
    </citation>
    <scope>NUCLEOTIDE SEQUENCE</scope>
    <source>
        <strain evidence="2">DSM 44838</strain>
    </source>
</reference>
<dbReference type="Pfam" id="PF00535">
    <property type="entry name" value="Glycos_transf_2"/>
    <property type="match status" value="1"/>
</dbReference>
<organism evidence="2 3">
    <name type="scientific">Mycobacterium yunnanensis</name>
    <dbReference type="NCBI Taxonomy" id="368477"/>
    <lineage>
        <taxon>Bacteria</taxon>
        <taxon>Bacillati</taxon>
        <taxon>Actinomycetota</taxon>
        <taxon>Actinomycetes</taxon>
        <taxon>Mycobacteriales</taxon>
        <taxon>Mycobacteriaceae</taxon>
        <taxon>Mycobacterium</taxon>
    </lineage>
</organism>
<dbReference type="InterPro" id="IPR050834">
    <property type="entry name" value="Glycosyltransf_2"/>
</dbReference>
<dbReference type="InterPro" id="IPR001173">
    <property type="entry name" value="Glyco_trans_2-like"/>
</dbReference>
<dbReference type="EMBL" id="JACKVK010000005">
    <property type="protein sequence ID" value="MCV7420818.1"/>
    <property type="molecule type" value="Genomic_DNA"/>
</dbReference>
<dbReference type="Gene3D" id="3.90.550.10">
    <property type="entry name" value="Spore Coat Polysaccharide Biosynthesis Protein SpsA, Chain A"/>
    <property type="match status" value="1"/>
</dbReference>
<dbReference type="SUPFAM" id="SSF53448">
    <property type="entry name" value="Nucleotide-diphospho-sugar transferases"/>
    <property type="match status" value="1"/>
</dbReference>
<gene>
    <name evidence="2" type="ORF">H7K45_09740</name>
</gene>